<dbReference type="CDD" id="cd02208">
    <property type="entry name" value="cupin_RmlC-like"/>
    <property type="match status" value="1"/>
</dbReference>
<name>A0A7W4IVK2_9PROT</name>
<dbReference type="InterPro" id="IPR014710">
    <property type="entry name" value="RmlC-like_jellyroll"/>
</dbReference>
<gene>
    <name evidence="2" type="ORF">HLH36_15410</name>
</gene>
<accession>A0A7W4IVK2</accession>
<sequence length="146" mass="16589">MTETGNRRKLVEAAPHAVFDLDAIVKSFPDHAETLLLDHRLTDEDEASSRVFRVYKPTPAHYHATCDEYLIVLSGRARFFMGDRTPFEVGPGGMLFFKKNTIHGMPEILEHPMFMVSVDTPRRDPKDIIFVDPESGTPESFVEEIP</sequence>
<dbReference type="Gene3D" id="2.60.120.10">
    <property type="entry name" value="Jelly Rolls"/>
    <property type="match status" value="1"/>
</dbReference>
<dbReference type="Pfam" id="PF07883">
    <property type="entry name" value="Cupin_2"/>
    <property type="match status" value="1"/>
</dbReference>
<dbReference type="RefSeq" id="WP_182987215.1">
    <property type="nucleotide sequence ID" value="NZ_JABEQD010000012.1"/>
</dbReference>
<evidence type="ECO:0000313" key="3">
    <source>
        <dbReference type="Proteomes" id="UP000559860"/>
    </source>
</evidence>
<protein>
    <submittedName>
        <fullName evidence="2">Cupin domain-containing protein</fullName>
    </submittedName>
</protein>
<dbReference type="InterPro" id="IPR011051">
    <property type="entry name" value="RmlC_Cupin_sf"/>
</dbReference>
<evidence type="ECO:0000259" key="1">
    <source>
        <dbReference type="Pfam" id="PF07883"/>
    </source>
</evidence>
<evidence type="ECO:0000313" key="2">
    <source>
        <dbReference type="EMBL" id="MBB2169718.1"/>
    </source>
</evidence>
<organism evidence="2 3">
    <name type="scientific">Gluconacetobacter aggeris</name>
    <dbReference type="NCBI Taxonomy" id="1286186"/>
    <lineage>
        <taxon>Bacteria</taxon>
        <taxon>Pseudomonadati</taxon>
        <taxon>Pseudomonadota</taxon>
        <taxon>Alphaproteobacteria</taxon>
        <taxon>Acetobacterales</taxon>
        <taxon>Acetobacteraceae</taxon>
        <taxon>Gluconacetobacter</taxon>
    </lineage>
</organism>
<keyword evidence="3" id="KW-1185">Reference proteome</keyword>
<dbReference type="SUPFAM" id="SSF51182">
    <property type="entry name" value="RmlC-like cupins"/>
    <property type="match status" value="1"/>
</dbReference>
<dbReference type="AlphaFoldDB" id="A0A7W4IVK2"/>
<comment type="caution">
    <text evidence="2">The sequence shown here is derived from an EMBL/GenBank/DDBJ whole genome shotgun (WGS) entry which is preliminary data.</text>
</comment>
<dbReference type="Proteomes" id="UP000559860">
    <property type="component" value="Unassembled WGS sequence"/>
</dbReference>
<feature type="domain" description="Cupin type-2" evidence="1">
    <location>
        <begin position="58"/>
        <end position="114"/>
    </location>
</feature>
<dbReference type="InterPro" id="IPR013096">
    <property type="entry name" value="Cupin_2"/>
</dbReference>
<proteinExistence type="predicted"/>
<dbReference type="EMBL" id="JABEQD010000012">
    <property type="protein sequence ID" value="MBB2169718.1"/>
    <property type="molecule type" value="Genomic_DNA"/>
</dbReference>
<reference evidence="2 3" key="1">
    <citation type="submission" date="2020-04" db="EMBL/GenBank/DDBJ databases">
        <title>Description of novel Gluconacetobacter.</title>
        <authorList>
            <person name="Sombolestani A."/>
        </authorList>
    </citation>
    <scope>NUCLEOTIDE SEQUENCE [LARGE SCALE GENOMIC DNA]</scope>
    <source>
        <strain evidence="2 3">LMG 27801</strain>
    </source>
</reference>